<dbReference type="Pfam" id="PF19910">
    <property type="entry name" value="DUF6383"/>
    <property type="match status" value="1"/>
</dbReference>
<reference evidence="3 4" key="1">
    <citation type="submission" date="2020-08" db="EMBL/GenBank/DDBJ databases">
        <title>Genome public.</title>
        <authorList>
            <person name="Liu C."/>
            <person name="Sun Q."/>
        </authorList>
    </citation>
    <scope>NUCLEOTIDE SEQUENCE [LARGE SCALE GENOMIC DNA]</scope>
    <source>
        <strain evidence="3 4">NSJ-79</strain>
    </source>
</reference>
<protein>
    <recommendedName>
        <fullName evidence="2">DUF6383 domain-containing protein</fullName>
    </recommendedName>
</protein>
<dbReference type="PROSITE" id="PS51257">
    <property type="entry name" value="PROKAR_LIPOPROTEIN"/>
    <property type="match status" value="1"/>
</dbReference>
<feature type="domain" description="DUF6383" evidence="2">
    <location>
        <begin position="914"/>
        <end position="987"/>
    </location>
</feature>
<keyword evidence="1" id="KW-0732">Signal</keyword>
<evidence type="ECO:0000313" key="4">
    <source>
        <dbReference type="Proteomes" id="UP000651475"/>
    </source>
</evidence>
<accession>A0ABR7DPR8</accession>
<sequence>MNKRFSTLVATALVACGMSVGAQAAATPYKVLGSSDLKDGFVYLRSASGDNSLVVKNGKLDSTVVAATDSTFARLDSMAWKVTVKTTTIGKSFQLQNRKTGDILSYKKETGAVTLGGDIKEWGLDNTGFYAMSGDSTYYLKAGADFAGVVEENTTTTFANVDFVKPYEITTSFNLTAEDFNDVVKKFSFAAVNGRKDPAKTTDGQKNVLTENEWVAISIHGKKNADGTLNGQYFPQLNNTTPLDTLLFQKVGAKDSTGFLYVDTANITPTQSMKLAVADSAFFRRAAGTASPSNYYKAGLDSLHMFVVSYDYVTDSMSIKPVATPIKLSAPNTDGASWWNADGQENVKTQLGVASTGSTEAVVCLRALDNVTVLAVDSITMIDTENTGLSYANIKSPLRSSTLGGDAKIATDKVYFIKYANKGDNKDKYVVANAVVAANGKAYEDKAYASMPSTQWVVKAGTADGLYEIMNREFTSIKYSGAFNKVKGADGKDIADTYVNGTDTLLLEDAKCATLEGKITVNNKNYATTGYGYYDPKVLNNKTYKVASASPFMKDLFMQAKKDSTITLAEDDYYFYLKEIDKAAYGATVKGVDSLYRYTYKLVTKKDEFVSRDNNKYILTKDATKKPSVFFFKSWGAADNYMLIDTTGIGAATVDWSQSIIVSVNAQNAEIYPSALTDAKSDLFTVTEKATPSMLFTNPTHYNIYNNNDRLAVGKNNLAVMAQPGNDLKADADKFVNDNFTLWFDTVNYKADITASYFISQGIKAAAGEETKAEEASAERLYLTVASQDSIDKSDDLAKLYTLDGAARLYFRTAARHGVDTLIVNNFDEKAGVMAPDTVAAGADGTKHSADAAKGLLLGGIDNFKFQFEVIDGTDNYVMKSLTNKYVVSVNGLLVVKSDSDENMIASLKAPDYATSNEDVAVSEVTVIATEGGVQIAGAAGKKVVISNILGQVVANTVLTSDNAVIAAPQGVVVVAVEGEEAVKAIVK</sequence>
<organism evidence="3 4">
    <name type="scientific">Parabacteroides hominis</name>
    <dbReference type="NCBI Taxonomy" id="2763057"/>
    <lineage>
        <taxon>Bacteria</taxon>
        <taxon>Pseudomonadati</taxon>
        <taxon>Bacteroidota</taxon>
        <taxon>Bacteroidia</taxon>
        <taxon>Bacteroidales</taxon>
        <taxon>Tannerellaceae</taxon>
        <taxon>Parabacteroides</taxon>
    </lineage>
</organism>
<gene>
    <name evidence="3" type="ORF">H8S65_11770</name>
</gene>
<evidence type="ECO:0000259" key="2">
    <source>
        <dbReference type="Pfam" id="PF19910"/>
    </source>
</evidence>
<evidence type="ECO:0000313" key="3">
    <source>
        <dbReference type="EMBL" id="MBC5633437.1"/>
    </source>
</evidence>
<feature type="chain" id="PRO_5047091362" description="DUF6383 domain-containing protein" evidence="1">
    <location>
        <begin position="25"/>
        <end position="988"/>
    </location>
</feature>
<dbReference type="EMBL" id="JACOOJ010000020">
    <property type="protein sequence ID" value="MBC5633437.1"/>
    <property type="molecule type" value="Genomic_DNA"/>
</dbReference>
<name>A0ABR7DPR8_9BACT</name>
<comment type="caution">
    <text evidence="3">The sequence shown here is derived from an EMBL/GenBank/DDBJ whole genome shotgun (WGS) entry which is preliminary data.</text>
</comment>
<dbReference type="RefSeq" id="WP_186930172.1">
    <property type="nucleotide sequence ID" value="NZ_JACOOJ010000020.1"/>
</dbReference>
<evidence type="ECO:0000256" key="1">
    <source>
        <dbReference type="SAM" id="SignalP"/>
    </source>
</evidence>
<feature type="signal peptide" evidence="1">
    <location>
        <begin position="1"/>
        <end position="24"/>
    </location>
</feature>
<keyword evidence="4" id="KW-1185">Reference proteome</keyword>
<dbReference type="Proteomes" id="UP000651475">
    <property type="component" value="Unassembled WGS sequence"/>
</dbReference>
<dbReference type="InterPro" id="IPR045963">
    <property type="entry name" value="DUF6383"/>
</dbReference>
<proteinExistence type="predicted"/>